<dbReference type="Proteomes" id="UP000050455">
    <property type="component" value="Unassembled WGS sequence"/>
</dbReference>
<protein>
    <submittedName>
        <fullName evidence="1">Transcriptional regulator</fullName>
    </submittedName>
</protein>
<dbReference type="EMBL" id="LJQT01000090">
    <property type="protein sequence ID" value="KPX93552.1"/>
    <property type="molecule type" value="Genomic_DNA"/>
</dbReference>
<organism evidence="1 2">
    <name type="scientific">Pseudomonas meliae</name>
    <dbReference type="NCBI Taxonomy" id="86176"/>
    <lineage>
        <taxon>Bacteria</taxon>
        <taxon>Pseudomonadati</taxon>
        <taxon>Pseudomonadota</taxon>
        <taxon>Gammaproteobacteria</taxon>
        <taxon>Pseudomonadales</taxon>
        <taxon>Pseudomonadaceae</taxon>
        <taxon>Pseudomonas</taxon>
    </lineage>
</organism>
<dbReference type="PATRIC" id="fig|86176.4.peg.1339"/>
<reference evidence="1 2" key="1">
    <citation type="submission" date="2015-09" db="EMBL/GenBank/DDBJ databases">
        <title>Genome announcement of multiple Pseudomonas syringae strains.</title>
        <authorList>
            <person name="Thakur S."/>
            <person name="Wang P.W."/>
            <person name="Gong Y."/>
            <person name="Weir B.S."/>
            <person name="Guttman D.S."/>
        </authorList>
    </citation>
    <scope>NUCLEOTIDE SEQUENCE [LARGE SCALE GENOMIC DNA]</scope>
    <source>
        <strain evidence="1 2">ICMP6289</strain>
    </source>
</reference>
<name>A0A0P9UUK5_9PSED</name>
<gene>
    <name evidence="1" type="ORF">ALO64_01232</name>
</gene>
<evidence type="ECO:0000313" key="1">
    <source>
        <dbReference type="EMBL" id="KPX93552.1"/>
    </source>
</evidence>
<dbReference type="AlphaFoldDB" id="A0A0P9UUK5"/>
<comment type="caution">
    <text evidence="1">The sequence shown here is derived from an EMBL/GenBank/DDBJ whole genome shotgun (WGS) entry which is preliminary data.</text>
</comment>
<accession>A0A0P9UUK5</accession>
<evidence type="ECO:0000313" key="2">
    <source>
        <dbReference type="Proteomes" id="UP000050455"/>
    </source>
</evidence>
<proteinExistence type="predicted"/>
<keyword evidence="2" id="KW-1185">Reference proteome</keyword>
<sequence length="67" mass="7546">MERQTSNHPTARGALMFLSLEVRSYKTQSPQHCHDHTQLVLPIRGRMEIDVDGRGGFIDQSLAALVK</sequence>